<evidence type="ECO:0000313" key="1">
    <source>
        <dbReference type="EMBL" id="KAJ1201373.1"/>
    </source>
</evidence>
<accession>A0AAV7VJ47</accession>
<reference evidence="1" key="1">
    <citation type="journal article" date="2022" name="bioRxiv">
        <title>Sequencing and chromosome-scale assembly of the giantPleurodeles waltlgenome.</title>
        <authorList>
            <person name="Brown T."/>
            <person name="Elewa A."/>
            <person name="Iarovenko S."/>
            <person name="Subramanian E."/>
            <person name="Araus A.J."/>
            <person name="Petzold A."/>
            <person name="Susuki M."/>
            <person name="Suzuki K.-i.T."/>
            <person name="Hayashi T."/>
            <person name="Toyoda A."/>
            <person name="Oliveira C."/>
            <person name="Osipova E."/>
            <person name="Leigh N.D."/>
            <person name="Simon A."/>
            <person name="Yun M.H."/>
        </authorList>
    </citation>
    <scope>NUCLEOTIDE SEQUENCE</scope>
    <source>
        <strain evidence="1">20211129_DDA</strain>
        <tissue evidence="1">Liver</tissue>
    </source>
</reference>
<protein>
    <submittedName>
        <fullName evidence="1">Uncharacterized protein</fullName>
    </submittedName>
</protein>
<dbReference type="AlphaFoldDB" id="A0AAV7VJ47"/>
<name>A0AAV7VJ47_PLEWA</name>
<keyword evidence="2" id="KW-1185">Reference proteome</keyword>
<organism evidence="1 2">
    <name type="scientific">Pleurodeles waltl</name>
    <name type="common">Iberian ribbed newt</name>
    <dbReference type="NCBI Taxonomy" id="8319"/>
    <lineage>
        <taxon>Eukaryota</taxon>
        <taxon>Metazoa</taxon>
        <taxon>Chordata</taxon>
        <taxon>Craniata</taxon>
        <taxon>Vertebrata</taxon>
        <taxon>Euteleostomi</taxon>
        <taxon>Amphibia</taxon>
        <taxon>Batrachia</taxon>
        <taxon>Caudata</taxon>
        <taxon>Salamandroidea</taxon>
        <taxon>Salamandridae</taxon>
        <taxon>Pleurodelinae</taxon>
        <taxon>Pleurodeles</taxon>
    </lineage>
</organism>
<dbReference type="EMBL" id="JANPWB010000003">
    <property type="protein sequence ID" value="KAJ1201373.1"/>
    <property type="molecule type" value="Genomic_DNA"/>
</dbReference>
<dbReference type="Proteomes" id="UP001066276">
    <property type="component" value="Chromosome 2_1"/>
</dbReference>
<evidence type="ECO:0000313" key="2">
    <source>
        <dbReference type="Proteomes" id="UP001066276"/>
    </source>
</evidence>
<sequence>MFIYGTCGHWRSDLVLELEGRFVTAVVPRVGRCVVGFLFVKNKRLLRSKPGSSHFFSRAQRPFLQAATMARTRKQITKVVCQQYGDR</sequence>
<proteinExistence type="predicted"/>
<gene>
    <name evidence="1" type="ORF">NDU88_005184</name>
</gene>
<comment type="caution">
    <text evidence="1">The sequence shown here is derived from an EMBL/GenBank/DDBJ whole genome shotgun (WGS) entry which is preliminary data.</text>
</comment>